<reference evidence="1" key="1">
    <citation type="submission" date="2014-09" db="EMBL/GenBank/DDBJ databases">
        <authorList>
            <person name="Magalhaes I.L.F."/>
            <person name="Oliveira U."/>
            <person name="Santos F.R."/>
            <person name="Vidigal T.H.D.A."/>
            <person name="Brescovit A.D."/>
            <person name="Santos A.J."/>
        </authorList>
    </citation>
    <scope>NUCLEOTIDE SEQUENCE</scope>
    <source>
        <tissue evidence="1">Shoot tissue taken approximately 20 cm above the soil surface</tissue>
    </source>
</reference>
<reference evidence="1" key="2">
    <citation type="journal article" date="2015" name="Data Brief">
        <title>Shoot transcriptome of the giant reed, Arundo donax.</title>
        <authorList>
            <person name="Barrero R.A."/>
            <person name="Guerrero F.D."/>
            <person name="Moolhuijzen P."/>
            <person name="Goolsby J.A."/>
            <person name="Tidwell J."/>
            <person name="Bellgard S.E."/>
            <person name="Bellgard M.I."/>
        </authorList>
    </citation>
    <scope>NUCLEOTIDE SEQUENCE</scope>
    <source>
        <tissue evidence="1">Shoot tissue taken approximately 20 cm above the soil surface</tissue>
    </source>
</reference>
<sequence length="31" mass="3331">MAPLVTGISCDDKNPCLLNVDHNNSYGSHNT</sequence>
<protein>
    <submittedName>
        <fullName evidence="1">Uncharacterized protein</fullName>
    </submittedName>
</protein>
<dbReference type="EMBL" id="GBRH01237182">
    <property type="protein sequence ID" value="JAD60713.1"/>
    <property type="molecule type" value="Transcribed_RNA"/>
</dbReference>
<name>A0A0A9BF01_ARUDO</name>
<organism evidence="1">
    <name type="scientific">Arundo donax</name>
    <name type="common">Giant reed</name>
    <name type="synonym">Donax arundinaceus</name>
    <dbReference type="NCBI Taxonomy" id="35708"/>
    <lineage>
        <taxon>Eukaryota</taxon>
        <taxon>Viridiplantae</taxon>
        <taxon>Streptophyta</taxon>
        <taxon>Embryophyta</taxon>
        <taxon>Tracheophyta</taxon>
        <taxon>Spermatophyta</taxon>
        <taxon>Magnoliopsida</taxon>
        <taxon>Liliopsida</taxon>
        <taxon>Poales</taxon>
        <taxon>Poaceae</taxon>
        <taxon>PACMAD clade</taxon>
        <taxon>Arundinoideae</taxon>
        <taxon>Arundineae</taxon>
        <taxon>Arundo</taxon>
    </lineage>
</organism>
<evidence type="ECO:0000313" key="1">
    <source>
        <dbReference type="EMBL" id="JAD60713.1"/>
    </source>
</evidence>
<proteinExistence type="predicted"/>
<accession>A0A0A9BF01</accession>
<dbReference type="AlphaFoldDB" id="A0A0A9BF01"/>